<dbReference type="EMBL" id="JAHRIQ010049006">
    <property type="protein sequence ID" value="MEQ2237461.1"/>
    <property type="molecule type" value="Genomic_DNA"/>
</dbReference>
<protein>
    <submittedName>
        <fullName evidence="1">Uncharacterized protein</fullName>
    </submittedName>
</protein>
<gene>
    <name evidence="1" type="ORF">ILYODFUR_023340</name>
</gene>
<dbReference type="Proteomes" id="UP001482620">
    <property type="component" value="Unassembled WGS sequence"/>
</dbReference>
<sequence length="100" mass="11677">MIAFNFFYIKKKICFCQMSLKPDFLTYRQNVKRTRKLKLKSEHTNPTMKYGRGTIMLWGSLSSEGTGQLVKAEGRGVSFEKQVSFSFKFTIMHKKSNNIH</sequence>
<comment type="caution">
    <text evidence="1">The sequence shown here is derived from an EMBL/GenBank/DDBJ whole genome shotgun (WGS) entry which is preliminary data.</text>
</comment>
<name>A0ABV0TYA7_9TELE</name>
<proteinExistence type="predicted"/>
<organism evidence="1 2">
    <name type="scientific">Ilyodon furcidens</name>
    <name type="common">goldbreast splitfin</name>
    <dbReference type="NCBI Taxonomy" id="33524"/>
    <lineage>
        <taxon>Eukaryota</taxon>
        <taxon>Metazoa</taxon>
        <taxon>Chordata</taxon>
        <taxon>Craniata</taxon>
        <taxon>Vertebrata</taxon>
        <taxon>Euteleostomi</taxon>
        <taxon>Actinopterygii</taxon>
        <taxon>Neopterygii</taxon>
        <taxon>Teleostei</taxon>
        <taxon>Neoteleostei</taxon>
        <taxon>Acanthomorphata</taxon>
        <taxon>Ovalentaria</taxon>
        <taxon>Atherinomorphae</taxon>
        <taxon>Cyprinodontiformes</taxon>
        <taxon>Goodeidae</taxon>
        <taxon>Ilyodon</taxon>
    </lineage>
</organism>
<reference evidence="1 2" key="1">
    <citation type="submission" date="2021-06" db="EMBL/GenBank/DDBJ databases">
        <authorList>
            <person name="Palmer J.M."/>
        </authorList>
    </citation>
    <scope>NUCLEOTIDE SEQUENCE [LARGE SCALE GENOMIC DNA]</scope>
    <source>
        <strain evidence="2">if_2019</strain>
        <tissue evidence="1">Muscle</tissue>
    </source>
</reference>
<evidence type="ECO:0000313" key="1">
    <source>
        <dbReference type="EMBL" id="MEQ2237461.1"/>
    </source>
</evidence>
<accession>A0ABV0TYA7</accession>
<keyword evidence="2" id="KW-1185">Reference proteome</keyword>
<evidence type="ECO:0000313" key="2">
    <source>
        <dbReference type="Proteomes" id="UP001482620"/>
    </source>
</evidence>